<keyword evidence="5 6" id="KW-0326">Glycosidase</keyword>
<gene>
    <name evidence="8" type="ORF">PVAG01_01175</name>
</gene>
<evidence type="ECO:0000256" key="5">
    <source>
        <dbReference type="ARBA" id="ARBA00023295"/>
    </source>
</evidence>
<evidence type="ECO:0000256" key="1">
    <source>
        <dbReference type="ARBA" id="ARBA00000966"/>
    </source>
</evidence>
<dbReference type="EMBL" id="JBFCZG010000001">
    <property type="protein sequence ID" value="KAL3427666.1"/>
    <property type="molecule type" value="Genomic_DNA"/>
</dbReference>
<dbReference type="PANTHER" id="PTHR34142">
    <property type="entry name" value="ENDO-BETA-1,4-GLUCANASE A"/>
    <property type="match status" value="1"/>
</dbReference>
<reference evidence="8 9" key="1">
    <citation type="submission" date="2024-06" db="EMBL/GenBank/DDBJ databases">
        <title>Complete genome of Phlyctema vagabunda strain 19-DSS-EL-015.</title>
        <authorList>
            <person name="Fiorenzani C."/>
        </authorList>
    </citation>
    <scope>NUCLEOTIDE SEQUENCE [LARGE SCALE GENOMIC DNA]</scope>
    <source>
        <strain evidence="8 9">19-DSS-EL-015</strain>
    </source>
</reference>
<evidence type="ECO:0000256" key="3">
    <source>
        <dbReference type="ARBA" id="ARBA00012601"/>
    </source>
</evidence>
<evidence type="ECO:0000256" key="4">
    <source>
        <dbReference type="ARBA" id="ARBA00022801"/>
    </source>
</evidence>
<dbReference type="Proteomes" id="UP001629113">
    <property type="component" value="Unassembled WGS sequence"/>
</dbReference>
<name>A0ABR4PWE3_9HELO</name>
<evidence type="ECO:0000313" key="9">
    <source>
        <dbReference type="Proteomes" id="UP001629113"/>
    </source>
</evidence>
<keyword evidence="9" id="KW-1185">Reference proteome</keyword>
<evidence type="ECO:0000259" key="7">
    <source>
        <dbReference type="Pfam" id="PF00150"/>
    </source>
</evidence>
<dbReference type="PROSITE" id="PS00659">
    <property type="entry name" value="GLYCOSYL_HYDROL_F5"/>
    <property type="match status" value="1"/>
</dbReference>
<protein>
    <recommendedName>
        <fullName evidence="3">cellulase</fullName>
        <ecNumber evidence="3">3.2.1.4</ecNumber>
    </recommendedName>
</protein>
<organism evidence="8 9">
    <name type="scientific">Phlyctema vagabunda</name>
    <dbReference type="NCBI Taxonomy" id="108571"/>
    <lineage>
        <taxon>Eukaryota</taxon>
        <taxon>Fungi</taxon>
        <taxon>Dikarya</taxon>
        <taxon>Ascomycota</taxon>
        <taxon>Pezizomycotina</taxon>
        <taxon>Leotiomycetes</taxon>
        <taxon>Helotiales</taxon>
        <taxon>Dermateaceae</taxon>
        <taxon>Phlyctema</taxon>
    </lineage>
</organism>
<evidence type="ECO:0000256" key="6">
    <source>
        <dbReference type="RuleBase" id="RU361153"/>
    </source>
</evidence>
<comment type="caution">
    <text evidence="8">The sequence shown here is derived from an EMBL/GenBank/DDBJ whole genome shotgun (WGS) entry which is preliminary data.</text>
</comment>
<comment type="similarity">
    <text evidence="2 6">Belongs to the glycosyl hydrolase 5 (cellulase A) family.</text>
</comment>
<dbReference type="InterPro" id="IPR017853">
    <property type="entry name" value="GH"/>
</dbReference>
<comment type="catalytic activity">
    <reaction evidence="1">
        <text>Endohydrolysis of (1-&gt;4)-beta-D-glucosidic linkages in cellulose, lichenin and cereal beta-D-glucans.</text>
        <dbReference type="EC" id="3.2.1.4"/>
    </reaction>
</comment>
<dbReference type="SUPFAM" id="SSF51445">
    <property type="entry name" value="(Trans)glycosidases"/>
    <property type="match status" value="1"/>
</dbReference>
<dbReference type="Gene3D" id="3.20.20.80">
    <property type="entry name" value="Glycosidases"/>
    <property type="match status" value="1"/>
</dbReference>
<dbReference type="EC" id="3.2.1.4" evidence="3"/>
<evidence type="ECO:0000313" key="8">
    <source>
        <dbReference type="EMBL" id="KAL3427666.1"/>
    </source>
</evidence>
<keyword evidence="4 6" id="KW-0378">Hydrolase</keyword>
<dbReference type="Pfam" id="PF00150">
    <property type="entry name" value="Cellulase"/>
    <property type="match status" value="1"/>
</dbReference>
<evidence type="ECO:0000256" key="2">
    <source>
        <dbReference type="ARBA" id="ARBA00005641"/>
    </source>
</evidence>
<proteinExistence type="inferred from homology"/>
<feature type="domain" description="Glycoside hydrolase family 5" evidence="7">
    <location>
        <begin position="1"/>
        <end position="253"/>
    </location>
</feature>
<dbReference type="InterPro" id="IPR001547">
    <property type="entry name" value="Glyco_hydro_5"/>
</dbReference>
<dbReference type="PANTHER" id="PTHR34142:SF5">
    <property type="entry name" value="CBM1 DOMAIN-CONTAINING PROTEIN"/>
    <property type="match status" value="1"/>
</dbReference>
<dbReference type="InterPro" id="IPR018087">
    <property type="entry name" value="Glyco_hydro_5_CS"/>
</dbReference>
<sequence length="290" mass="31664">MKHFATKDKFNVFRLPVCWQYLVAGKRGAALDATAIGVYDQLVGACLGTGAYCIIDVHNYARWENKVIGQSEVTRNEFASLWYNIAAKYKGEAKVIFGVMNEPHDVGDINDWALTVQYAVNSIRSAGAEQQMILLPGTAFTSVGDSLPTGSAVALNTVTDPKGTGANPKKNLIYDVHQYLDTDWQGKATECAHDGVDGLNTLYNWLKTNNRQALLTETGGGSTDSCAKNLCAELDWMNYHSDQYLGWVGWAAGAFPVNYELQEAPKVSNGVYTDRDIVRLCVAGKFNAAA</sequence>
<accession>A0ABR4PWE3</accession>